<feature type="domain" description="CARD" evidence="1">
    <location>
        <begin position="21"/>
        <end position="108"/>
    </location>
</feature>
<dbReference type="OrthoDB" id="1357022at2759"/>
<protein>
    <recommendedName>
        <fullName evidence="1">CARD domain-containing protein</fullName>
    </recommendedName>
</protein>
<proteinExistence type="predicted"/>
<name>A0A8B6EVX2_MYTGA</name>
<evidence type="ECO:0000313" key="2">
    <source>
        <dbReference type="EMBL" id="VDI40852.1"/>
    </source>
</evidence>
<dbReference type="SMART" id="SM00114">
    <property type="entry name" value="CARD"/>
    <property type="match status" value="1"/>
</dbReference>
<dbReference type="PANTHER" id="PTHR15034:SF5">
    <property type="entry name" value="DEATH DOMAIN-CONTAINING PROTEIN CRADD"/>
    <property type="match status" value="1"/>
</dbReference>
<sequence>MPAYQRRIQTDRLSLVGSVLMNAREKRILAKHFLPLVTETPVEEIVSYLQEERILSNDHVEDILYQNTQKNKVYQLLTILMRRRPSAFRAFIEALRSSDCTSLLTLLE</sequence>
<gene>
    <name evidence="2" type="ORF">MGAL_10B013335</name>
</gene>
<dbReference type="Gene3D" id="1.10.533.10">
    <property type="entry name" value="Death Domain, Fas"/>
    <property type="match status" value="1"/>
</dbReference>
<dbReference type="GO" id="GO:0002020">
    <property type="term" value="F:protease binding"/>
    <property type="evidence" value="ECO:0007669"/>
    <property type="project" value="InterPro"/>
</dbReference>
<reference evidence="2" key="1">
    <citation type="submission" date="2018-11" db="EMBL/GenBank/DDBJ databases">
        <authorList>
            <person name="Alioto T."/>
            <person name="Alioto T."/>
        </authorList>
    </citation>
    <scope>NUCLEOTIDE SEQUENCE</scope>
</reference>
<evidence type="ECO:0000313" key="3">
    <source>
        <dbReference type="Proteomes" id="UP000596742"/>
    </source>
</evidence>
<dbReference type="Proteomes" id="UP000596742">
    <property type="component" value="Unassembled WGS sequence"/>
</dbReference>
<evidence type="ECO:0000259" key="1">
    <source>
        <dbReference type="PROSITE" id="PS50209"/>
    </source>
</evidence>
<dbReference type="CDD" id="cd01671">
    <property type="entry name" value="CARD"/>
    <property type="match status" value="1"/>
</dbReference>
<organism evidence="2 3">
    <name type="scientific">Mytilus galloprovincialis</name>
    <name type="common">Mediterranean mussel</name>
    <dbReference type="NCBI Taxonomy" id="29158"/>
    <lineage>
        <taxon>Eukaryota</taxon>
        <taxon>Metazoa</taxon>
        <taxon>Spiralia</taxon>
        <taxon>Lophotrochozoa</taxon>
        <taxon>Mollusca</taxon>
        <taxon>Bivalvia</taxon>
        <taxon>Autobranchia</taxon>
        <taxon>Pteriomorphia</taxon>
        <taxon>Mytilida</taxon>
        <taxon>Mytiloidea</taxon>
        <taxon>Mytilidae</taxon>
        <taxon>Mytilinae</taxon>
        <taxon>Mytilus</taxon>
    </lineage>
</organism>
<dbReference type="Pfam" id="PF00619">
    <property type="entry name" value="CARD"/>
    <property type="match status" value="1"/>
</dbReference>
<dbReference type="GO" id="GO:0070513">
    <property type="term" value="F:death domain binding"/>
    <property type="evidence" value="ECO:0007669"/>
    <property type="project" value="InterPro"/>
</dbReference>
<keyword evidence="3" id="KW-1185">Reference proteome</keyword>
<dbReference type="SUPFAM" id="SSF47986">
    <property type="entry name" value="DEATH domain"/>
    <property type="match status" value="1"/>
</dbReference>
<dbReference type="InterPro" id="IPR037939">
    <property type="entry name" value="CRADD"/>
</dbReference>
<dbReference type="InterPro" id="IPR001315">
    <property type="entry name" value="CARD"/>
</dbReference>
<accession>A0A8B6EVX2</accession>
<dbReference type="GO" id="GO:0042981">
    <property type="term" value="P:regulation of apoptotic process"/>
    <property type="evidence" value="ECO:0007669"/>
    <property type="project" value="InterPro"/>
</dbReference>
<dbReference type="AlphaFoldDB" id="A0A8B6EVX2"/>
<dbReference type="PROSITE" id="PS50209">
    <property type="entry name" value="CARD"/>
    <property type="match status" value="1"/>
</dbReference>
<dbReference type="InterPro" id="IPR011029">
    <property type="entry name" value="DEATH-like_dom_sf"/>
</dbReference>
<comment type="caution">
    <text evidence="2">The sequence shown here is derived from an EMBL/GenBank/DDBJ whole genome shotgun (WGS) entry which is preliminary data.</text>
</comment>
<dbReference type="EMBL" id="UYJE01005831">
    <property type="protein sequence ID" value="VDI40852.1"/>
    <property type="molecule type" value="Genomic_DNA"/>
</dbReference>
<dbReference type="PANTHER" id="PTHR15034">
    <property type="entry name" value="DEATH DOMAIN-CONTAINING PROTEIN CRADD"/>
    <property type="match status" value="1"/>
</dbReference>